<dbReference type="InterPro" id="IPR051809">
    <property type="entry name" value="Plant_receptor-like_S/T_kinase"/>
</dbReference>
<keyword evidence="5" id="KW-1003">Cell membrane</keyword>
<keyword evidence="15 22" id="KW-0067">ATP-binding</keyword>
<dbReference type="Proteomes" id="UP000006729">
    <property type="component" value="Chromosome 11"/>
</dbReference>
<evidence type="ECO:0000256" key="4">
    <source>
        <dbReference type="ARBA" id="ARBA00012513"/>
    </source>
</evidence>
<proteinExistence type="inferred from homology"/>
<dbReference type="SMART" id="SM00369">
    <property type="entry name" value="LRR_TYP"/>
    <property type="match status" value="7"/>
</dbReference>
<evidence type="ECO:0000256" key="12">
    <source>
        <dbReference type="ARBA" id="ARBA00022737"/>
    </source>
</evidence>
<feature type="binding site" evidence="22">
    <location>
        <position position="739"/>
    </location>
    <ligand>
        <name>ATP</name>
        <dbReference type="ChEBI" id="CHEBI:30616"/>
    </ligand>
</feature>
<keyword evidence="7" id="KW-0597">Phosphoprotein</keyword>
<evidence type="ECO:0000256" key="8">
    <source>
        <dbReference type="ARBA" id="ARBA00022614"/>
    </source>
</evidence>
<keyword evidence="19" id="KW-0325">Glycoprotein</keyword>
<keyword evidence="10 23" id="KW-0812">Transmembrane</keyword>
<dbReference type="PROSITE" id="PS00107">
    <property type="entry name" value="PROTEIN_KINASE_ATP"/>
    <property type="match status" value="1"/>
</dbReference>
<dbReference type="PANTHER" id="PTHR27008:SF596">
    <property type="entry name" value="OS02G0215500 PROTEIN"/>
    <property type="match status" value="1"/>
</dbReference>
<dbReference type="PROSITE" id="PS00108">
    <property type="entry name" value="PROTEIN_KINASE_ST"/>
    <property type="match status" value="1"/>
</dbReference>
<dbReference type="InParanoid" id="A0A2K1YK58"/>
<dbReference type="SMART" id="SM00220">
    <property type="entry name" value="S_TKc"/>
    <property type="match status" value="1"/>
</dbReference>
<dbReference type="EC" id="2.7.11.1" evidence="4"/>
<dbReference type="SUPFAM" id="SSF56112">
    <property type="entry name" value="Protein kinase-like (PK-like)"/>
    <property type="match status" value="1"/>
</dbReference>
<comment type="similarity">
    <text evidence="3">Belongs to the protein kinase superfamily. Ser/Thr protein kinase family.</text>
</comment>
<dbReference type="GO" id="GO:0005524">
    <property type="term" value="F:ATP binding"/>
    <property type="evidence" value="ECO:0007669"/>
    <property type="project" value="UniProtKB-UniRule"/>
</dbReference>
<accession>A0A2K1YK58</accession>
<reference evidence="26 27" key="1">
    <citation type="journal article" date="2006" name="Science">
        <title>The genome of black cottonwood, Populus trichocarpa (Torr. &amp; Gray).</title>
        <authorList>
            <person name="Tuskan G.A."/>
            <person name="Difazio S."/>
            <person name="Jansson S."/>
            <person name="Bohlmann J."/>
            <person name="Grigoriev I."/>
            <person name="Hellsten U."/>
            <person name="Putnam N."/>
            <person name="Ralph S."/>
            <person name="Rombauts S."/>
            <person name="Salamov A."/>
            <person name="Schein J."/>
            <person name="Sterck L."/>
            <person name="Aerts A."/>
            <person name="Bhalerao R.R."/>
            <person name="Bhalerao R.P."/>
            <person name="Blaudez D."/>
            <person name="Boerjan W."/>
            <person name="Brun A."/>
            <person name="Brunner A."/>
            <person name="Busov V."/>
            <person name="Campbell M."/>
            <person name="Carlson J."/>
            <person name="Chalot M."/>
            <person name="Chapman J."/>
            <person name="Chen G.L."/>
            <person name="Cooper D."/>
            <person name="Coutinho P.M."/>
            <person name="Couturier J."/>
            <person name="Covert S."/>
            <person name="Cronk Q."/>
            <person name="Cunningham R."/>
            <person name="Davis J."/>
            <person name="Degroeve S."/>
            <person name="Dejardin A."/>
            <person name="Depamphilis C."/>
            <person name="Detter J."/>
            <person name="Dirks B."/>
            <person name="Dubchak I."/>
            <person name="Duplessis S."/>
            <person name="Ehlting J."/>
            <person name="Ellis B."/>
            <person name="Gendler K."/>
            <person name="Goodstein D."/>
            <person name="Gribskov M."/>
            <person name="Grimwood J."/>
            <person name="Groover A."/>
            <person name="Gunter L."/>
            <person name="Hamberger B."/>
            <person name="Heinze B."/>
            <person name="Helariutta Y."/>
            <person name="Henrissat B."/>
            <person name="Holligan D."/>
            <person name="Holt R."/>
            <person name="Huang W."/>
            <person name="Islam-Faridi N."/>
            <person name="Jones S."/>
            <person name="Jones-Rhoades M."/>
            <person name="Jorgensen R."/>
            <person name="Joshi C."/>
            <person name="Kangasjarvi J."/>
            <person name="Karlsson J."/>
            <person name="Kelleher C."/>
            <person name="Kirkpatrick R."/>
            <person name="Kirst M."/>
            <person name="Kohler A."/>
            <person name="Kalluri U."/>
            <person name="Larimer F."/>
            <person name="Leebens-Mack J."/>
            <person name="Leple J.C."/>
            <person name="Locascio P."/>
            <person name="Lou Y."/>
            <person name="Lucas S."/>
            <person name="Martin F."/>
            <person name="Montanini B."/>
            <person name="Napoli C."/>
            <person name="Nelson D.R."/>
            <person name="Nelson C."/>
            <person name="Nieminen K."/>
            <person name="Nilsson O."/>
            <person name="Pereda V."/>
            <person name="Peter G."/>
            <person name="Philippe R."/>
            <person name="Pilate G."/>
            <person name="Poliakov A."/>
            <person name="Razumovskaya J."/>
            <person name="Richardson P."/>
            <person name="Rinaldi C."/>
            <person name="Ritland K."/>
            <person name="Rouze P."/>
            <person name="Ryaboy D."/>
            <person name="Schmutz J."/>
            <person name="Schrader J."/>
            <person name="Segerman B."/>
            <person name="Shin H."/>
            <person name="Siddiqui A."/>
            <person name="Sterky F."/>
            <person name="Terry A."/>
            <person name="Tsai C.J."/>
            <person name="Uberbacher E."/>
            <person name="Unneberg P."/>
            <person name="Vahala J."/>
            <person name="Wall K."/>
            <person name="Wessler S."/>
            <person name="Yang G."/>
            <person name="Yin T."/>
            <person name="Douglas C."/>
            <person name="Marra M."/>
            <person name="Sandberg G."/>
            <person name="Van de Peer Y."/>
            <person name="Rokhsar D."/>
        </authorList>
    </citation>
    <scope>NUCLEOTIDE SEQUENCE [LARGE SCALE GENOMIC DNA]</scope>
    <source>
        <strain evidence="27">cv. Nisqually</strain>
    </source>
</reference>
<sequence length="1026" mass="111738">MGLGFFHFQALFLLSATLLNFTPFRISSVSATTFSNFTDRLALLDFKSKIIHDPQNIFGSWNDSLHFCQWQGVRCGRRHERVTVLKLESSGLVGSISPALGNLSFLWGLDLSNNTLQGKIPDGLGRLFRLQILVLNNNSFVGEIPGNLSHCSKLDYLGLASNNLVGKIPAELVSLSKLEKLVIHKNNLSGAIPPFIGNLTSLNSISAAANNFQGRIPDTLGQLKNLESLGLGTNFLSGTIPLPIYNLSTLSILSLSENQLQGYLPSDIGVSLPNLQYIQIRANQFSGSIPLSISNSSNLQVLEAGDNSFSGKLSVNFGGLKHLAVVSLSFNKMGSGEPGELSFLDSLINCTSLYAIDIVGNHFEGMLPNSLGNLSTGLTFLGLGQNQLFGGIHSGIGNLINLNTLGLEFNQLSGPIPLDIGKLRMLQRFSLSYNRLSGHIPSSIGNLTLLLEFDLQGNQLQGTIPSSIGNCQKLLLLHLSRNNLSGNAPKELFAISSLSVSLDLSQNYFNGSLPSEIGSLKSLAKLNVSYNEFSGEIPSTLASCTSLEYLYMQHNFFQGSIPSSFSTLRGIQKLDLSHNNLSGQIPKFLDTFALLTLNLSFNDFEGEVPTKGAFGNATAISVDGNKKLCGGISELKLPKCNFKKSKKWKIPLWLILLLTIACGFLGVAVVSFVLLYLSRRKRKEQSSELSLKEPLPKVSYEMLLKATNGFSSDNLIGEGGFGSVYRGILDQDDTVVAIKVLNLQTRGASKSFVAECEALRNVRHRNLLKIITSCSSVDFQGNEFKALVYEFMPNGSLEMWLHRNSEIDSHQDEPRHLDLLQRIDIAIDVASALDYLHNHSHMPIIHCDLKPSNILLDSNMTAHVGDFGLARLSPELTNFSQSSSVGLKGTIGYAPPEYGLGSQVSIYGDIYSYGILLLEMITRKRPTDNMFEGTLNLHGFARMALPEQVLNIVDPSLLSSGNVKAGRMSNTSLENPTSSSGEIGTLVECVTSLIQIGLSCSRELPRDRLEINHAITELCSIRKILQ</sequence>
<evidence type="ECO:0000256" key="21">
    <source>
        <dbReference type="ARBA" id="ARBA00048679"/>
    </source>
</evidence>
<dbReference type="InterPro" id="IPR055414">
    <property type="entry name" value="LRR_R13L4/SHOC2-like"/>
</dbReference>
<feature type="signal peptide" evidence="24">
    <location>
        <begin position="1"/>
        <end position="31"/>
    </location>
</feature>
<comment type="catalytic activity">
    <reaction evidence="21">
        <text>L-seryl-[protein] + ATP = O-phospho-L-seryl-[protein] + ADP + H(+)</text>
        <dbReference type="Rhea" id="RHEA:17989"/>
        <dbReference type="Rhea" id="RHEA-COMP:9863"/>
        <dbReference type="Rhea" id="RHEA-COMP:11604"/>
        <dbReference type="ChEBI" id="CHEBI:15378"/>
        <dbReference type="ChEBI" id="CHEBI:29999"/>
        <dbReference type="ChEBI" id="CHEBI:30616"/>
        <dbReference type="ChEBI" id="CHEBI:83421"/>
        <dbReference type="ChEBI" id="CHEBI:456216"/>
        <dbReference type="EC" id="2.7.11.1"/>
    </reaction>
</comment>
<dbReference type="Pfam" id="PF00069">
    <property type="entry name" value="Pkinase"/>
    <property type="match status" value="1"/>
</dbReference>
<evidence type="ECO:0000256" key="18">
    <source>
        <dbReference type="ARBA" id="ARBA00023170"/>
    </source>
</evidence>
<evidence type="ECO:0000256" key="5">
    <source>
        <dbReference type="ARBA" id="ARBA00022475"/>
    </source>
</evidence>
<dbReference type="PANTHER" id="PTHR27008">
    <property type="entry name" value="OS04G0122200 PROTEIN"/>
    <property type="match status" value="1"/>
</dbReference>
<dbReference type="Pfam" id="PF23598">
    <property type="entry name" value="LRR_14"/>
    <property type="match status" value="1"/>
</dbReference>
<dbReference type="Gene3D" id="3.80.10.10">
    <property type="entry name" value="Ribonuclease Inhibitor"/>
    <property type="match status" value="4"/>
</dbReference>
<feature type="transmembrane region" description="Helical" evidence="23">
    <location>
        <begin position="650"/>
        <end position="677"/>
    </location>
</feature>
<dbReference type="FunFam" id="3.80.10.10:FF:000095">
    <property type="entry name" value="LRR receptor-like serine/threonine-protein kinase GSO1"/>
    <property type="match status" value="1"/>
</dbReference>
<evidence type="ECO:0000259" key="25">
    <source>
        <dbReference type="PROSITE" id="PS50011"/>
    </source>
</evidence>
<evidence type="ECO:0000256" key="22">
    <source>
        <dbReference type="PROSITE-ProRule" id="PRU10141"/>
    </source>
</evidence>
<keyword evidence="27" id="KW-1185">Reference proteome</keyword>
<evidence type="ECO:0000256" key="11">
    <source>
        <dbReference type="ARBA" id="ARBA00022729"/>
    </source>
</evidence>
<evidence type="ECO:0000313" key="26">
    <source>
        <dbReference type="EMBL" id="PNT13414.2"/>
    </source>
</evidence>
<dbReference type="InterPro" id="IPR001611">
    <property type="entry name" value="Leu-rich_rpt"/>
</dbReference>
<dbReference type="InterPro" id="IPR013210">
    <property type="entry name" value="LRR_N_plant-typ"/>
</dbReference>
<dbReference type="EMBL" id="CM009300">
    <property type="protein sequence ID" value="PNT13414.2"/>
    <property type="molecule type" value="Genomic_DNA"/>
</dbReference>
<protein>
    <recommendedName>
        <fullName evidence="4">non-specific serine/threonine protein kinase</fullName>
        <ecNumber evidence="4">2.7.11.1</ecNumber>
    </recommendedName>
</protein>
<dbReference type="InterPro" id="IPR017441">
    <property type="entry name" value="Protein_kinase_ATP_BS"/>
</dbReference>
<dbReference type="GO" id="GO:0005886">
    <property type="term" value="C:plasma membrane"/>
    <property type="evidence" value="ECO:0007669"/>
    <property type="project" value="UniProtKB-SubCell"/>
</dbReference>
<name>A0A2K1YK58_POPTR</name>
<dbReference type="PROSITE" id="PS50011">
    <property type="entry name" value="PROTEIN_KINASE_DOM"/>
    <property type="match status" value="1"/>
</dbReference>
<keyword evidence="16 23" id="KW-1133">Transmembrane helix</keyword>
<dbReference type="InterPro" id="IPR032675">
    <property type="entry name" value="LRR_dom_sf"/>
</dbReference>
<dbReference type="Gene3D" id="1.10.510.10">
    <property type="entry name" value="Transferase(Phosphotransferase) domain 1"/>
    <property type="match status" value="1"/>
</dbReference>
<organism evidence="26 27">
    <name type="scientific">Populus trichocarpa</name>
    <name type="common">Western balsam poplar</name>
    <name type="synonym">Populus balsamifera subsp. trichocarpa</name>
    <dbReference type="NCBI Taxonomy" id="3694"/>
    <lineage>
        <taxon>Eukaryota</taxon>
        <taxon>Viridiplantae</taxon>
        <taxon>Streptophyta</taxon>
        <taxon>Embryophyta</taxon>
        <taxon>Tracheophyta</taxon>
        <taxon>Spermatophyta</taxon>
        <taxon>Magnoliopsida</taxon>
        <taxon>eudicotyledons</taxon>
        <taxon>Gunneridae</taxon>
        <taxon>Pentapetalae</taxon>
        <taxon>rosids</taxon>
        <taxon>fabids</taxon>
        <taxon>Malpighiales</taxon>
        <taxon>Salicaceae</taxon>
        <taxon>Saliceae</taxon>
        <taxon>Populus</taxon>
    </lineage>
</organism>
<evidence type="ECO:0000256" key="15">
    <source>
        <dbReference type="ARBA" id="ARBA00022840"/>
    </source>
</evidence>
<evidence type="ECO:0000256" key="20">
    <source>
        <dbReference type="ARBA" id="ARBA00047899"/>
    </source>
</evidence>
<keyword evidence="18" id="KW-0675">Receptor</keyword>
<evidence type="ECO:0000256" key="13">
    <source>
        <dbReference type="ARBA" id="ARBA00022741"/>
    </source>
</evidence>
<evidence type="ECO:0000256" key="9">
    <source>
        <dbReference type="ARBA" id="ARBA00022679"/>
    </source>
</evidence>
<keyword evidence="8" id="KW-0433">Leucine-rich repeat</keyword>
<dbReference type="Pfam" id="PF08263">
    <property type="entry name" value="LRRNT_2"/>
    <property type="match status" value="1"/>
</dbReference>
<dbReference type="InterPro" id="IPR003591">
    <property type="entry name" value="Leu-rich_rpt_typical-subtyp"/>
</dbReference>
<dbReference type="Pfam" id="PF00560">
    <property type="entry name" value="LRR_1"/>
    <property type="match status" value="6"/>
</dbReference>
<evidence type="ECO:0000256" key="3">
    <source>
        <dbReference type="ARBA" id="ARBA00008684"/>
    </source>
</evidence>
<evidence type="ECO:0000256" key="6">
    <source>
        <dbReference type="ARBA" id="ARBA00022527"/>
    </source>
</evidence>
<dbReference type="SUPFAM" id="SSF52058">
    <property type="entry name" value="L domain-like"/>
    <property type="match status" value="2"/>
</dbReference>
<evidence type="ECO:0000256" key="10">
    <source>
        <dbReference type="ARBA" id="ARBA00022692"/>
    </source>
</evidence>
<evidence type="ECO:0000256" key="16">
    <source>
        <dbReference type="ARBA" id="ARBA00022989"/>
    </source>
</evidence>
<keyword evidence="6" id="KW-0723">Serine/threonine-protein kinase</keyword>
<keyword evidence="17 23" id="KW-0472">Membrane</keyword>
<comment type="catalytic activity">
    <reaction evidence="20">
        <text>L-threonyl-[protein] + ATP = O-phospho-L-threonyl-[protein] + ADP + H(+)</text>
        <dbReference type="Rhea" id="RHEA:46608"/>
        <dbReference type="Rhea" id="RHEA-COMP:11060"/>
        <dbReference type="Rhea" id="RHEA-COMP:11605"/>
        <dbReference type="ChEBI" id="CHEBI:15378"/>
        <dbReference type="ChEBI" id="CHEBI:30013"/>
        <dbReference type="ChEBI" id="CHEBI:30616"/>
        <dbReference type="ChEBI" id="CHEBI:61977"/>
        <dbReference type="ChEBI" id="CHEBI:456216"/>
        <dbReference type="EC" id="2.7.11.1"/>
    </reaction>
</comment>
<dbReference type="GO" id="GO:0004674">
    <property type="term" value="F:protein serine/threonine kinase activity"/>
    <property type="evidence" value="ECO:0007669"/>
    <property type="project" value="UniProtKB-KW"/>
</dbReference>
<keyword evidence="9" id="KW-0808">Transferase</keyword>
<keyword evidence="13 22" id="KW-0547">Nucleotide-binding</keyword>
<evidence type="ECO:0000256" key="14">
    <source>
        <dbReference type="ARBA" id="ARBA00022777"/>
    </source>
</evidence>
<dbReference type="FunFam" id="1.10.510.10:FF:000358">
    <property type="entry name" value="Putative leucine-rich repeat receptor-like serine/threonine-protein kinase"/>
    <property type="match status" value="1"/>
</dbReference>
<evidence type="ECO:0000256" key="19">
    <source>
        <dbReference type="ARBA" id="ARBA00023180"/>
    </source>
</evidence>
<feature type="domain" description="Protein kinase" evidence="25">
    <location>
        <begin position="710"/>
        <end position="1025"/>
    </location>
</feature>
<comment type="subcellular location">
    <subcellularLocation>
        <location evidence="1">Cell membrane</location>
        <topology evidence="1">Single-pass membrane protein</topology>
    </subcellularLocation>
    <subcellularLocation>
        <location evidence="2">Membrane</location>
        <topology evidence="2">Single-pass type I membrane protein</topology>
    </subcellularLocation>
</comment>
<evidence type="ECO:0000256" key="1">
    <source>
        <dbReference type="ARBA" id="ARBA00004162"/>
    </source>
</evidence>
<dbReference type="InterPro" id="IPR011009">
    <property type="entry name" value="Kinase-like_dom_sf"/>
</dbReference>
<evidence type="ECO:0000256" key="24">
    <source>
        <dbReference type="SAM" id="SignalP"/>
    </source>
</evidence>
<keyword evidence="11 24" id="KW-0732">Signal</keyword>
<feature type="chain" id="PRO_5018110300" description="non-specific serine/threonine protein kinase" evidence="24">
    <location>
        <begin position="32"/>
        <end position="1026"/>
    </location>
</feature>
<evidence type="ECO:0000256" key="17">
    <source>
        <dbReference type="ARBA" id="ARBA00023136"/>
    </source>
</evidence>
<evidence type="ECO:0000256" key="2">
    <source>
        <dbReference type="ARBA" id="ARBA00004479"/>
    </source>
</evidence>
<gene>
    <name evidence="26" type="ORF">POPTR_011G141000</name>
</gene>
<dbReference type="InterPro" id="IPR000719">
    <property type="entry name" value="Prot_kinase_dom"/>
</dbReference>
<keyword evidence="14" id="KW-0418">Kinase</keyword>
<evidence type="ECO:0000256" key="23">
    <source>
        <dbReference type="SAM" id="Phobius"/>
    </source>
</evidence>
<evidence type="ECO:0000256" key="7">
    <source>
        <dbReference type="ARBA" id="ARBA00022553"/>
    </source>
</evidence>
<dbReference type="AlphaFoldDB" id="A0A2K1YK58"/>
<evidence type="ECO:0000313" key="27">
    <source>
        <dbReference type="Proteomes" id="UP000006729"/>
    </source>
</evidence>
<dbReference type="InterPro" id="IPR008271">
    <property type="entry name" value="Ser/Thr_kinase_AS"/>
</dbReference>
<keyword evidence="12" id="KW-0677">Repeat</keyword>
<dbReference type="Gene3D" id="3.30.200.20">
    <property type="entry name" value="Phosphorylase Kinase, domain 1"/>
    <property type="match status" value="1"/>
</dbReference>
<dbReference type="FunFam" id="3.30.200.20:FF:000432">
    <property type="entry name" value="LRR receptor-like serine/threonine-protein kinase EFR"/>
    <property type="match status" value="1"/>
</dbReference>
<dbReference type="FunFam" id="3.80.10.10:FF:000288">
    <property type="entry name" value="LRR receptor-like serine/threonine-protein kinase EFR"/>
    <property type="match status" value="1"/>
</dbReference>